<dbReference type="Proteomes" id="UP001160550">
    <property type="component" value="Unassembled WGS sequence"/>
</dbReference>
<keyword evidence="2" id="KW-0732">Signal</keyword>
<keyword evidence="4" id="KW-1185">Reference proteome</keyword>
<dbReference type="RefSeq" id="WP_280942530.1">
    <property type="nucleotide sequence ID" value="NZ_JARYGX010000019.1"/>
</dbReference>
<reference evidence="3" key="1">
    <citation type="journal article" date="2007" name="Int. J. Syst. Evol. Microbiol.">
        <title>Luteimonas composti sp. nov., a moderately thermophilic bacterium isolated from food waste.</title>
        <authorList>
            <person name="Young C.C."/>
            <person name="Kampfer P."/>
            <person name="Chen W.M."/>
            <person name="Yen W.S."/>
            <person name="Arun A.B."/>
            <person name="Lai W.A."/>
            <person name="Shen F.T."/>
            <person name="Rekha P.D."/>
            <person name="Lin K.Y."/>
            <person name="Chou J.H."/>
        </authorList>
    </citation>
    <scope>NUCLEOTIDE SEQUENCE</scope>
    <source>
        <strain evidence="3">CC-YY355</strain>
    </source>
</reference>
<feature type="signal peptide" evidence="2">
    <location>
        <begin position="1"/>
        <end position="22"/>
    </location>
</feature>
<protein>
    <submittedName>
        <fullName evidence="3">Uncharacterized protein</fullName>
    </submittedName>
</protein>
<evidence type="ECO:0000256" key="1">
    <source>
        <dbReference type="SAM" id="MobiDB-lite"/>
    </source>
</evidence>
<reference evidence="3" key="2">
    <citation type="submission" date="2023-04" db="EMBL/GenBank/DDBJ databases">
        <authorList>
            <person name="Sun J.-Q."/>
        </authorList>
    </citation>
    <scope>NUCLEOTIDE SEQUENCE</scope>
    <source>
        <strain evidence="3">CC-YY355</strain>
    </source>
</reference>
<gene>
    <name evidence="3" type="ORF">QF205_09650</name>
</gene>
<dbReference type="EMBL" id="JARYGX010000019">
    <property type="protein sequence ID" value="MDH7453327.1"/>
    <property type="molecule type" value="Genomic_DNA"/>
</dbReference>
<sequence length="156" mass="16968">MIIRCVLPTFALALLLAGPTFAKTKIEFADHAAFQTQKAKIEAEMIKGGEYGEISTEGRAAVLSHLEAIGHALGGNSGAGSAAERQVEIYNHQSAVNQILTQAAEDSRVVCTRQRKTGSKFATNRCITVAEQRREREGARDWARTVNRTMRPEGSP</sequence>
<evidence type="ECO:0000313" key="4">
    <source>
        <dbReference type="Proteomes" id="UP001160550"/>
    </source>
</evidence>
<evidence type="ECO:0000256" key="2">
    <source>
        <dbReference type="SAM" id="SignalP"/>
    </source>
</evidence>
<feature type="chain" id="PRO_5045329013" evidence="2">
    <location>
        <begin position="23"/>
        <end position="156"/>
    </location>
</feature>
<organism evidence="3 4">
    <name type="scientific">Luteimonas composti</name>
    <dbReference type="NCBI Taxonomy" id="398257"/>
    <lineage>
        <taxon>Bacteria</taxon>
        <taxon>Pseudomonadati</taxon>
        <taxon>Pseudomonadota</taxon>
        <taxon>Gammaproteobacteria</taxon>
        <taxon>Lysobacterales</taxon>
        <taxon>Lysobacteraceae</taxon>
        <taxon>Luteimonas</taxon>
    </lineage>
</organism>
<evidence type="ECO:0000313" key="3">
    <source>
        <dbReference type="EMBL" id="MDH7453327.1"/>
    </source>
</evidence>
<proteinExistence type="predicted"/>
<comment type="caution">
    <text evidence="3">The sequence shown here is derived from an EMBL/GenBank/DDBJ whole genome shotgun (WGS) entry which is preliminary data.</text>
</comment>
<feature type="compositionally biased region" description="Basic and acidic residues" evidence="1">
    <location>
        <begin position="134"/>
        <end position="143"/>
    </location>
</feature>
<accession>A0ABT6MRS8</accession>
<feature type="region of interest" description="Disordered" evidence="1">
    <location>
        <begin position="134"/>
        <end position="156"/>
    </location>
</feature>
<name>A0ABT6MRS8_9GAMM</name>